<dbReference type="AlphaFoldDB" id="A0A941G8J5"/>
<evidence type="ECO:0000313" key="1">
    <source>
        <dbReference type="EMBL" id="MBR8667991.1"/>
    </source>
</evidence>
<protein>
    <submittedName>
        <fullName evidence="1">Uncharacterized protein</fullName>
    </submittedName>
</protein>
<dbReference type="RefSeq" id="WP_212116621.1">
    <property type="nucleotide sequence ID" value="NZ_JAGTPX020000001.1"/>
</dbReference>
<organism evidence="1">
    <name type="scientific">Niallia circulans</name>
    <name type="common">Bacillus circulans</name>
    <dbReference type="NCBI Taxonomy" id="1397"/>
    <lineage>
        <taxon>Bacteria</taxon>
        <taxon>Bacillati</taxon>
        <taxon>Bacillota</taxon>
        <taxon>Bacilli</taxon>
        <taxon>Bacillales</taxon>
        <taxon>Bacillaceae</taxon>
        <taxon>Niallia</taxon>
    </lineage>
</organism>
<reference evidence="1" key="1">
    <citation type="submission" date="2021-04" db="EMBL/GenBank/DDBJ databases">
        <title>Genomic analysis of electroactive and textile dye degrading Bacillus circulans strain: DC10 isolated from constructed wetland-microbial fuel cells treating textile dye wastewaters.</title>
        <authorList>
            <person name="Patel D.U."/>
            <person name="Desai C.R."/>
        </authorList>
    </citation>
    <scope>NUCLEOTIDE SEQUENCE</scope>
    <source>
        <strain evidence="1">DC10</strain>
    </source>
</reference>
<accession>A0A941G8J5</accession>
<gene>
    <name evidence="1" type="ORF">KD144_00435</name>
</gene>
<sequence>MKQNKEEKLEKALKELVKYAENKGLWPSVREWDKYAEENDLFKMATITLYTKKKSSELMKHYGFRNDPYTKEDCIESLKKCAETLGSSFSRYEYNKWAEQREGSLPTAAQISTRCASFNLAKIEAGLIPNHQGGFSFSDKELVSWVKKCYEDLGQKFSEDEYRNWSKKQDGAPNVETIRKRLGSLVKLKKSLQIDTFESGGEKIYTEDNIKPEFYRFLKEQLHINNYEKWAKENNAPALKTVIKLSGGYEPLLLEMLEIYIERIMEYRQR</sequence>
<comment type="caution">
    <text evidence="1">The sequence shown here is derived from an EMBL/GenBank/DDBJ whole genome shotgun (WGS) entry which is preliminary data.</text>
</comment>
<dbReference type="EMBL" id="JAGTPX010000001">
    <property type="protein sequence ID" value="MBR8667991.1"/>
    <property type="molecule type" value="Genomic_DNA"/>
</dbReference>
<proteinExistence type="predicted"/>
<name>A0A941G8J5_NIACI</name>